<sequence length="161" mass="17923">MDLDNIDNRLILLQCIRENASNMRIEQQQLRENISNALMRARNSLDCIRALSAELIEMKAVVESALAEAEEARNNVEELGLVETGDEGRVIAEGIVVEESLSDEQIGETEGEVSLSAEEITGELLEGEEILPEEHIAEEIVEDIFQAKAEPAMDANWNMEN</sequence>
<name>A0A6P8WKH0_DROAB</name>
<protein>
    <submittedName>
        <fullName evidence="3">Uncharacterized protein LOC117567482</fullName>
    </submittedName>
</protein>
<gene>
    <name evidence="3" type="primary">LOC117567482</name>
</gene>
<dbReference type="RefSeq" id="XP_034103404.1">
    <property type="nucleotide sequence ID" value="XM_034247513.2"/>
</dbReference>
<keyword evidence="1" id="KW-0175">Coiled coil</keyword>
<evidence type="ECO:0000313" key="3">
    <source>
        <dbReference type="RefSeq" id="XP_034103404.1"/>
    </source>
</evidence>
<dbReference type="GeneID" id="117567482"/>
<evidence type="ECO:0000256" key="1">
    <source>
        <dbReference type="SAM" id="Coils"/>
    </source>
</evidence>
<dbReference type="Proteomes" id="UP000515160">
    <property type="component" value="Chromosome 3"/>
</dbReference>
<dbReference type="AlphaFoldDB" id="A0A6P8WKH0"/>
<organism evidence="2 3">
    <name type="scientific">Drosophila albomicans</name>
    <name type="common">Fruit fly</name>
    <dbReference type="NCBI Taxonomy" id="7291"/>
    <lineage>
        <taxon>Eukaryota</taxon>
        <taxon>Metazoa</taxon>
        <taxon>Ecdysozoa</taxon>
        <taxon>Arthropoda</taxon>
        <taxon>Hexapoda</taxon>
        <taxon>Insecta</taxon>
        <taxon>Pterygota</taxon>
        <taxon>Neoptera</taxon>
        <taxon>Endopterygota</taxon>
        <taxon>Diptera</taxon>
        <taxon>Brachycera</taxon>
        <taxon>Muscomorpha</taxon>
        <taxon>Ephydroidea</taxon>
        <taxon>Drosophilidae</taxon>
        <taxon>Drosophila</taxon>
    </lineage>
</organism>
<reference evidence="3" key="1">
    <citation type="submission" date="2025-08" db="UniProtKB">
        <authorList>
            <consortium name="RefSeq"/>
        </authorList>
    </citation>
    <scope>IDENTIFICATION</scope>
    <source>
        <strain evidence="3">15112-1751.03</strain>
        <tissue evidence="3">Whole Adult</tissue>
    </source>
</reference>
<proteinExistence type="predicted"/>
<accession>A0A6P8WKH0</accession>
<dbReference type="OrthoDB" id="7883633at2759"/>
<evidence type="ECO:0000313" key="2">
    <source>
        <dbReference type="Proteomes" id="UP000515160"/>
    </source>
</evidence>
<feature type="coiled-coil region" evidence="1">
    <location>
        <begin position="13"/>
        <end position="82"/>
    </location>
</feature>
<keyword evidence="2" id="KW-1185">Reference proteome</keyword>